<dbReference type="InterPro" id="IPR029052">
    <property type="entry name" value="Metallo-depent_PP-like"/>
</dbReference>
<keyword evidence="3" id="KW-0378">Hydrolase</keyword>
<protein>
    <submittedName>
        <fullName evidence="3">Uncharacterized metallophosphoesterase Cj0846</fullName>
        <ecNumber evidence="3">3.1.-.-</ecNumber>
    </submittedName>
</protein>
<dbReference type="AlphaFoldDB" id="A0A174CD93"/>
<reference evidence="3 4" key="1">
    <citation type="submission" date="2015-09" db="EMBL/GenBank/DDBJ databases">
        <authorList>
            <consortium name="Pathogen Informatics"/>
        </authorList>
    </citation>
    <scope>NUCLEOTIDE SEQUENCE [LARGE SCALE GENOMIC DNA]</scope>
    <source>
        <strain evidence="3 4">2789STDY5608838</strain>
    </source>
</reference>
<evidence type="ECO:0000259" key="2">
    <source>
        <dbReference type="Pfam" id="PF00149"/>
    </source>
</evidence>
<dbReference type="CDD" id="cd07385">
    <property type="entry name" value="MPP_YkuE_C"/>
    <property type="match status" value="1"/>
</dbReference>
<dbReference type="Proteomes" id="UP000095447">
    <property type="component" value="Unassembled WGS sequence"/>
</dbReference>
<dbReference type="SUPFAM" id="SSF56300">
    <property type="entry name" value="Metallo-dependent phosphatases"/>
    <property type="match status" value="1"/>
</dbReference>
<keyword evidence="1" id="KW-0472">Membrane</keyword>
<feature type="domain" description="Calcineurin-like phosphoesterase" evidence="2">
    <location>
        <begin position="161"/>
        <end position="343"/>
    </location>
</feature>
<dbReference type="EC" id="3.1.-.-" evidence="3"/>
<keyword evidence="1" id="KW-1133">Transmembrane helix</keyword>
<dbReference type="Pfam" id="PF00149">
    <property type="entry name" value="Metallophos"/>
    <property type="match status" value="1"/>
</dbReference>
<dbReference type="GO" id="GO:0016787">
    <property type="term" value="F:hydrolase activity"/>
    <property type="evidence" value="ECO:0007669"/>
    <property type="project" value="UniProtKB-KW"/>
</dbReference>
<feature type="transmembrane region" description="Helical" evidence="1">
    <location>
        <begin position="6"/>
        <end position="25"/>
    </location>
</feature>
<dbReference type="RefSeq" id="WP_055053596.1">
    <property type="nucleotide sequence ID" value="NZ_CYZA01000010.1"/>
</dbReference>
<evidence type="ECO:0000256" key="1">
    <source>
        <dbReference type="SAM" id="Phobius"/>
    </source>
</evidence>
<feature type="transmembrane region" description="Helical" evidence="1">
    <location>
        <begin position="116"/>
        <end position="136"/>
    </location>
</feature>
<dbReference type="EMBL" id="CYZA01000010">
    <property type="protein sequence ID" value="CUO11481.1"/>
    <property type="molecule type" value="Genomic_DNA"/>
</dbReference>
<dbReference type="PANTHER" id="PTHR31302">
    <property type="entry name" value="TRANSMEMBRANE PROTEIN WITH METALLOPHOSPHOESTERASE DOMAIN-RELATED"/>
    <property type="match status" value="1"/>
</dbReference>
<feature type="transmembrane region" description="Helical" evidence="1">
    <location>
        <begin position="37"/>
        <end position="61"/>
    </location>
</feature>
<organism evidence="3 4">
    <name type="scientific">Blautia obeum</name>
    <dbReference type="NCBI Taxonomy" id="40520"/>
    <lineage>
        <taxon>Bacteria</taxon>
        <taxon>Bacillati</taxon>
        <taxon>Bacillota</taxon>
        <taxon>Clostridia</taxon>
        <taxon>Lachnospirales</taxon>
        <taxon>Lachnospiraceae</taxon>
        <taxon>Blautia</taxon>
    </lineage>
</organism>
<gene>
    <name evidence="3" type="ORF">ERS852395_02119</name>
</gene>
<name>A0A174CD93_9FIRM</name>
<evidence type="ECO:0000313" key="4">
    <source>
        <dbReference type="Proteomes" id="UP000095447"/>
    </source>
</evidence>
<proteinExistence type="predicted"/>
<keyword evidence="1" id="KW-0812">Transmembrane</keyword>
<dbReference type="PANTHER" id="PTHR31302:SF0">
    <property type="entry name" value="TRANSMEMBRANE PROTEIN WITH METALLOPHOSPHOESTERASE DOMAIN"/>
    <property type="match status" value="1"/>
</dbReference>
<evidence type="ECO:0000313" key="3">
    <source>
        <dbReference type="EMBL" id="CUO11481.1"/>
    </source>
</evidence>
<dbReference type="Gene3D" id="3.60.21.10">
    <property type="match status" value="1"/>
</dbReference>
<dbReference type="InterPro" id="IPR004843">
    <property type="entry name" value="Calcineurin-like_PHP"/>
</dbReference>
<feature type="transmembrane region" description="Helical" evidence="1">
    <location>
        <begin position="73"/>
        <end position="95"/>
    </location>
</feature>
<sequence length="400" mass="45005">MAAIYLAPFYLLVCVYILLRSLHWFQVLHTVFRNVWVCRGIGLVYLFVVFSILIAFMAPASGFRRFMKLLSNYWLGVLMYTLMTLGIADGLRLLLKYPFRNFAFPGRELLFSNMGTAVVGAVCAVIISTVSIYGVLSAGNIHTTKYNISVDKKAGNMKELNVVLIADLHLGYNIGCKQMEQMTEKINEQKPDLVVVAGDIFDNEYEALDDPEKLAEILRGICSKYGVYACYGNHDIQEKILAGFTFGSKEKKESTPEMDEFLEKAGITLLRDEYVLIDDSFYLYGRPDYERPGRGIDKRKTPQEITEGMDVSLPVLVIDHEPRELQELADAGVDVDLCGHTHDGQVFPGNIVIRFFWENKCGYLKKGNMHNIVTSGVGLFGPNMRVGTKSEICDVSICFN</sequence>
<dbReference type="InterPro" id="IPR051158">
    <property type="entry name" value="Metallophosphoesterase_sf"/>
</dbReference>
<accession>A0A174CD93</accession>